<keyword evidence="1" id="KW-0472">Membrane</keyword>
<dbReference type="Proteomes" id="UP000241502">
    <property type="component" value="Segment"/>
</dbReference>
<sequence>MKYVLAFFAIVMIILIASFAPQLMQLAWGLLALLLIVLSILVLIGVVIILWVISRTLRG</sequence>
<proteinExistence type="predicted"/>
<gene>
    <name evidence="2" type="ORF">RIVERRIDER_13</name>
</gene>
<name>A0A2P1JUS0_9CAUD</name>
<evidence type="ECO:0000256" key="1">
    <source>
        <dbReference type="SAM" id="Phobius"/>
    </source>
</evidence>
<keyword evidence="1" id="KW-0812">Transmembrane</keyword>
<protein>
    <submittedName>
        <fullName evidence="2">Uncharacterized protein</fullName>
    </submittedName>
</protein>
<evidence type="ECO:0000313" key="2">
    <source>
        <dbReference type="EMBL" id="AVO23101.1"/>
    </source>
</evidence>
<evidence type="ECO:0000313" key="3">
    <source>
        <dbReference type="Proteomes" id="UP000241502"/>
    </source>
</evidence>
<accession>A0A2P1JUS0</accession>
<keyword evidence="3" id="KW-1185">Reference proteome</keyword>
<dbReference type="EMBL" id="MG983743">
    <property type="protein sequence ID" value="AVO23101.1"/>
    <property type="molecule type" value="Genomic_DNA"/>
</dbReference>
<organism evidence="2 3">
    <name type="scientific">Xanthomonas phage RiverRider</name>
    <dbReference type="NCBI Taxonomy" id="2108116"/>
    <lineage>
        <taxon>Viruses</taxon>
        <taxon>Duplodnaviria</taxon>
        <taxon>Heunggongvirae</taxon>
        <taxon>Uroviricota</taxon>
        <taxon>Caudoviricetes</taxon>
        <taxon>Schitoviridae</taxon>
        <taxon>Riverridervirus</taxon>
        <taxon>Riverridervirus riverrider</taxon>
    </lineage>
</organism>
<reference evidence="2" key="1">
    <citation type="submission" date="2018-02" db="EMBL/GenBank/DDBJ databases">
        <authorList>
            <person name="Miller M."/>
            <person name="Deiulio A."/>
            <person name="Douthitt C."/>
            <person name="McMahon J."/>
            <person name="Holland C."/>
            <person name="Wiersma-Koch H."/>
            <person name="Turechek W."/>
            <person name="D'Elia T."/>
        </authorList>
    </citation>
    <scope>NUCLEOTIDE SEQUENCE [LARGE SCALE GENOMIC DNA]</scope>
</reference>
<feature type="transmembrane region" description="Helical" evidence="1">
    <location>
        <begin position="29"/>
        <end position="53"/>
    </location>
</feature>
<keyword evidence="1" id="KW-1133">Transmembrane helix</keyword>